<accession>A0A0L0FGZ8</accession>
<evidence type="ECO:0000256" key="1">
    <source>
        <dbReference type="SAM" id="Phobius"/>
    </source>
</evidence>
<dbReference type="AlphaFoldDB" id="A0A0L0FGZ8"/>
<reference evidence="2 3" key="1">
    <citation type="submission" date="2011-02" db="EMBL/GenBank/DDBJ databases">
        <title>The Genome Sequence of Sphaeroforma arctica JP610.</title>
        <authorList>
            <consortium name="The Broad Institute Genome Sequencing Platform"/>
            <person name="Russ C."/>
            <person name="Cuomo C."/>
            <person name="Young S.K."/>
            <person name="Zeng Q."/>
            <person name="Gargeya S."/>
            <person name="Alvarado L."/>
            <person name="Berlin A."/>
            <person name="Chapman S.B."/>
            <person name="Chen Z."/>
            <person name="Freedman E."/>
            <person name="Gellesch M."/>
            <person name="Goldberg J."/>
            <person name="Griggs A."/>
            <person name="Gujja S."/>
            <person name="Heilman E."/>
            <person name="Heiman D."/>
            <person name="Howarth C."/>
            <person name="Mehta T."/>
            <person name="Neiman D."/>
            <person name="Pearson M."/>
            <person name="Roberts A."/>
            <person name="Saif S."/>
            <person name="Shea T."/>
            <person name="Shenoy N."/>
            <person name="Sisk P."/>
            <person name="Stolte C."/>
            <person name="Sykes S."/>
            <person name="White J."/>
            <person name="Yandava C."/>
            <person name="Burger G."/>
            <person name="Gray M.W."/>
            <person name="Holland P.W.H."/>
            <person name="King N."/>
            <person name="Lang F.B.F."/>
            <person name="Roger A.J."/>
            <person name="Ruiz-Trillo I."/>
            <person name="Haas B."/>
            <person name="Nusbaum C."/>
            <person name="Birren B."/>
        </authorList>
    </citation>
    <scope>NUCLEOTIDE SEQUENCE [LARGE SCALE GENOMIC DNA]</scope>
    <source>
        <strain evidence="2 3">JP610</strain>
    </source>
</reference>
<gene>
    <name evidence="2" type="ORF">SARC_12149</name>
</gene>
<sequence length="314" mass="36303">MRLVGRPDGFSPLHGGVCQSEDLKCAAGYVLYDGKCLLHEEKRELEANARNIRLLMASENLFKRLRRHEGFAQCGYTDAPGLYWTGEAHVIKEEFAMESDNLLFRMIEVINGELCPVAPPTAEDSYADALPLHMQRKHVMRPPCVFLEHMDADPYIHVDKALAIISLECRLRRWVRTLSMLMLGVFGVLLSLLVGQIRRKRRARAERETKEALERLLREAKARRLHSNEFYVVIEDFRRDCLKLYEADVVDEAILRARHDARVQTFKMLINGKEQKVLRWLDERQPVKEEVANTSFVQKYKPTPGPKGPIYPTF</sequence>
<dbReference type="GeneID" id="25912653"/>
<evidence type="ECO:0000313" key="2">
    <source>
        <dbReference type="EMBL" id="KNC75323.1"/>
    </source>
</evidence>
<dbReference type="Proteomes" id="UP000054560">
    <property type="component" value="Unassembled WGS sequence"/>
</dbReference>
<keyword evidence="1" id="KW-1133">Transmembrane helix</keyword>
<proteinExistence type="predicted"/>
<evidence type="ECO:0000313" key="3">
    <source>
        <dbReference type="Proteomes" id="UP000054560"/>
    </source>
</evidence>
<dbReference type="EMBL" id="KQ243697">
    <property type="protein sequence ID" value="KNC75323.1"/>
    <property type="molecule type" value="Genomic_DNA"/>
</dbReference>
<feature type="transmembrane region" description="Helical" evidence="1">
    <location>
        <begin position="174"/>
        <end position="194"/>
    </location>
</feature>
<protein>
    <submittedName>
        <fullName evidence="2">Uncharacterized protein</fullName>
    </submittedName>
</protein>
<dbReference type="RefSeq" id="XP_014149225.1">
    <property type="nucleotide sequence ID" value="XM_014293750.1"/>
</dbReference>
<keyword evidence="3" id="KW-1185">Reference proteome</keyword>
<keyword evidence="1" id="KW-0472">Membrane</keyword>
<name>A0A0L0FGZ8_9EUKA</name>
<keyword evidence="1" id="KW-0812">Transmembrane</keyword>
<organism evidence="2 3">
    <name type="scientific">Sphaeroforma arctica JP610</name>
    <dbReference type="NCBI Taxonomy" id="667725"/>
    <lineage>
        <taxon>Eukaryota</taxon>
        <taxon>Ichthyosporea</taxon>
        <taxon>Ichthyophonida</taxon>
        <taxon>Sphaeroforma</taxon>
    </lineage>
</organism>